<evidence type="ECO:0000259" key="2">
    <source>
        <dbReference type="PROSITE" id="PS50127"/>
    </source>
</evidence>
<dbReference type="Pfam" id="PF00179">
    <property type="entry name" value="UQ_con"/>
    <property type="match status" value="1"/>
</dbReference>
<evidence type="ECO:0000256" key="1">
    <source>
        <dbReference type="ARBA" id="ARBA00022786"/>
    </source>
</evidence>
<sequence>MAGMRAQSPIKRLLTELQTYQSDPNEALLELGPVNDDELMNWRAVMKGVPGTAYEGGRWLLLITIPSTYPTTPPSIKFSTPICHPNVDFRTGEICLDLLRTTWSPAYTITSTLTSIHSLLTSAEPESPLNIDIAQLMRQGDLVGAEALIRFYTETERYDGRVGEQRMGEWEERRSGRA</sequence>
<feature type="domain" description="UBC core" evidence="2">
    <location>
        <begin position="8"/>
        <end position="158"/>
    </location>
</feature>
<dbReference type="Gene3D" id="3.10.110.10">
    <property type="entry name" value="Ubiquitin Conjugating Enzyme"/>
    <property type="match status" value="1"/>
</dbReference>
<name>A0A6G1JZ80_9PLEO</name>
<dbReference type="InterPro" id="IPR000608">
    <property type="entry name" value="UBC"/>
</dbReference>
<dbReference type="PANTHER" id="PTHR24067">
    <property type="entry name" value="UBIQUITIN-CONJUGATING ENZYME E2"/>
    <property type="match status" value="1"/>
</dbReference>
<evidence type="ECO:0000313" key="4">
    <source>
        <dbReference type="Proteomes" id="UP000799428"/>
    </source>
</evidence>
<dbReference type="Proteomes" id="UP000799428">
    <property type="component" value="Unassembled WGS sequence"/>
</dbReference>
<organism evidence="3 4">
    <name type="scientific">Pleomassaria siparia CBS 279.74</name>
    <dbReference type="NCBI Taxonomy" id="1314801"/>
    <lineage>
        <taxon>Eukaryota</taxon>
        <taxon>Fungi</taxon>
        <taxon>Dikarya</taxon>
        <taxon>Ascomycota</taxon>
        <taxon>Pezizomycotina</taxon>
        <taxon>Dothideomycetes</taxon>
        <taxon>Pleosporomycetidae</taxon>
        <taxon>Pleosporales</taxon>
        <taxon>Pleomassariaceae</taxon>
        <taxon>Pleomassaria</taxon>
    </lineage>
</organism>
<dbReference type="OrthoDB" id="9973183at2759"/>
<dbReference type="FunFam" id="3.10.110.10:FF:000098">
    <property type="entry name" value="Ubiquitin conjugating enzyme (UbcJ)"/>
    <property type="match status" value="1"/>
</dbReference>
<keyword evidence="1" id="KW-0833">Ubl conjugation pathway</keyword>
<dbReference type="EMBL" id="MU005777">
    <property type="protein sequence ID" value="KAF2705919.1"/>
    <property type="molecule type" value="Genomic_DNA"/>
</dbReference>
<dbReference type="SUPFAM" id="SSF54495">
    <property type="entry name" value="UBC-like"/>
    <property type="match status" value="1"/>
</dbReference>
<proteinExistence type="predicted"/>
<dbReference type="AlphaFoldDB" id="A0A6G1JZ80"/>
<dbReference type="InterPro" id="IPR050113">
    <property type="entry name" value="Ub_conjugating_enzyme"/>
</dbReference>
<evidence type="ECO:0000313" key="3">
    <source>
        <dbReference type="EMBL" id="KAF2705919.1"/>
    </source>
</evidence>
<accession>A0A6G1JZ80</accession>
<gene>
    <name evidence="3" type="ORF">K504DRAFT_413925</name>
</gene>
<keyword evidence="4" id="KW-1185">Reference proteome</keyword>
<dbReference type="PROSITE" id="PS50127">
    <property type="entry name" value="UBC_2"/>
    <property type="match status" value="1"/>
</dbReference>
<dbReference type="CDD" id="cd23812">
    <property type="entry name" value="UBCc_ScPEX4-like"/>
    <property type="match status" value="1"/>
</dbReference>
<reference evidence="3" key="1">
    <citation type="journal article" date="2020" name="Stud. Mycol.">
        <title>101 Dothideomycetes genomes: a test case for predicting lifestyles and emergence of pathogens.</title>
        <authorList>
            <person name="Haridas S."/>
            <person name="Albert R."/>
            <person name="Binder M."/>
            <person name="Bloem J."/>
            <person name="Labutti K."/>
            <person name="Salamov A."/>
            <person name="Andreopoulos B."/>
            <person name="Baker S."/>
            <person name="Barry K."/>
            <person name="Bills G."/>
            <person name="Bluhm B."/>
            <person name="Cannon C."/>
            <person name="Castanera R."/>
            <person name="Culley D."/>
            <person name="Daum C."/>
            <person name="Ezra D."/>
            <person name="Gonzalez J."/>
            <person name="Henrissat B."/>
            <person name="Kuo A."/>
            <person name="Liang C."/>
            <person name="Lipzen A."/>
            <person name="Lutzoni F."/>
            <person name="Magnuson J."/>
            <person name="Mondo S."/>
            <person name="Nolan M."/>
            <person name="Ohm R."/>
            <person name="Pangilinan J."/>
            <person name="Park H.-J."/>
            <person name="Ramirez L."/>
            <person name="Alfaro M."/>
            <person name="Sun H."/>
            <person name="Tritt A."/>
            <person name="Yoshinaga Y."/>
            <person name="Zwiers L.-H."/>
            <person name="Turgeon B."/>
            <person name="Goodwin S."/>
            <person name="Spatafora J."/>
            <person name="Crous P."/>
            <person name="Grigoriev I."/>
        </authorList>
    </citation>
    <scope>NUCLEOTIDE SEQUENCE</scope>
    <source>
        <strain evidence="3">CBS 279.74</strain>
    </source>
</reference>
<dbReference type="SMART" id="SM00212">
    <property type="entry name" value="UBCc"/>
    <property type="match status" value="1"/>
</dbReference>
<protein>
    <submittedName>
        <fullName evidence="3">Ubiquitin-conjugating enzyme E2 4</fullName>
    </submittedName>
</protein>
<dbReference type="InterPro" id="IPR016135">
    <property type="entry name" value="UBQ-conjugating_enzyme/RWD"/>
</dbReference>